<feature type="binding site" evidence="7">
    <location>
        <position position="57"/>
    </location>
    <ligand>
        <name>Zn(2+)</name>
        <dbReference type="ChEBI" id="CHEBI:29105"/>
        <label>1</label>
    </ligand>
</feature>
<feature type="binding site" evidence="7">
    <location>
        <position position="169"/>
    </location>
    <ligand>
        <name>Zn(2+)</name>
        <dbReference type="ChEBI" id="CHEBI:29105"/>
        <label>2</label>
    </ligand>
</feature>
<dbReference type="Pfam" id="PF16123">
    <property type="entry name" value="HAGH_C"/>
    <property type="match status" value="1"/>
</dbReference>
<feature type="domain" description="Metallo-beta-lactamase" evidence="8">
    <location>
        <begin position="16"/>
        <end position="169"/>
    </location>
</feature>
<comment type="subunit">
    <text evidence="7">Monomer.</text>
</comment>
<comment type="cofactor">
    <cofactor evidence="7">
        <name>Zn(2+)</name>
        <dbReference type="ChEBI" id="CHEBI:29105"/>
    </cofactor>
    <text evidence="7">Binds 2 Zn(2+) ions per subunit.</text>
</comment>
<comment type="caution">
    <text evidence="9">The sequence shown here is derived from an EMBL/GenBank/DDBJ whole genome shotgun (WGS) entry which is preliminary data.</text>
</comment>
<evidence type="ECO:0000256" key="7">
    <source>
        <dbReference type="HAMAP-Rule" id="MF_01374"/>
    </source>
</evidence>
<dbReference type="SUPFAM" id="SSF56281">
    <property type="entry name" value="Metallo-hydrolase/oxidoreductase"/>
    <property type="match status" value="1"/>
</dbReference>
<dbReference type="CDD" id="cd07723">
    <property type="entry name" value="hydroxyacylglutathione_hydrolase_MBL-fold"/>
    <property type="match status" value="1"/>
</dbReference>
<dbReference type="InterPro" id="IPR035680">
    <property type="entry name" value="Clx_II_MBL"/>
</dbReference>
<evidence type="ECO:0000259" key="8">
    <source>
        <dbReference type="SMART" id="SM00849"/>
    </source>
</evidence>
<name>A0ABS1BTU3_9NEIS</name>
<dbReference type="PANTHER" id="PTHR43705">
    <property type="entry name" value="HYDROXYACYLGLUTATHIONE HYDROLASE"/>
    <property type="match status" value="1"/>
</dbReference>
<dbReference type="InterPro" id="IPR036866">
    <property type="entry name" value="RibonucZ/Hydroxyglut_hydro"/>
</dbReference>
<evidence type="ECO:0000256" key="5">
    <source>
        <dbReference type="ARBA" id="ARBA00022801"/>
    </source>
</evidence>
<feature type="binding site" evidence="7">
    <location>
        <position position="130"/>
    </location>
    <ligand>
        <name>Zn(2+)</name>
        <dbReference type="ChEBI" id="CHEBI:29105"/>
        <label>2</label>
    </ligand>
</feature>
<proteinExistence type="inferred from homology"/>
<feature type="binding site" evidence="7">
    <location>
        <position position="59"/>
    </location>
    <ligand>
        <name>Zn(2+)</name>
        <dbReference type="ChEBI" id="CHEBI:29105"/>
        <label>1</label>
    </ligand>
</feature>
<reference evidence="9 10" key="1">
    <citation type="journal article" date="2021" name="Pathogens">
        <title>Isolation and Characterization of Kingella bonacorsii sp. nov., A Novel Kingella Species Detected in a Stable Periodontitis Subject.</title>
        <authorList>
            <person name="Antezack A."/>
            <person name="Boxberger M."/>
            <person name="Rolland C."/>
            <person name="Monnet-Corti V."/>
            <person name="La Scola B."/>
        </authorList>
    </citation>
    <scope>NUCLEOTIDE SEQUENCE [LARGE SCALE GENOMIC DNA]</scope>
    <source>
        <strain evidence="9 10">Marseille-Q4569</strain>
    </source>
</reference>
<evidence type="ECO:0000313" key="10">
    <source>
        <dbReference type="Proteomes" id="UP000614058"/>
    </source>
</evidence>
<dbReference type="InterPro" id="IPR001279">
    <property type="entry name" value="Metallo-B-lactamas"/>
</dbReference>
<feature type="binding site" evidence="7">
    <location>
        <position position="61"/>
    </location>
    <ligand>
        <name>Zn(2+)</name>
        <dbReference type="ChEBI" id="CHEBI:29105"/>
        <label>2</label>
    </ligand>
</feature>
<keyword evidence="4 7" id="KW-0479">Metal-binding</keyword>
<dbReference type="EC" id="3.1.2.6" evidence="7"/>
<dbReference type="Proteomes" id="UP000614058">
    <property type="component" value="Unassembled WGS sequence"/>
</dbReference>
<dbReference type="HAMAP" id="MF_01374">
    <property type="entry name" value="Glyoxalase_2"/>
    <property type="match status" value="1"/>
</dbReference>
<sequence length="252" mass="28719">MLTITPTITPIPAYTDNYIWLIRQHDQAVCIDPGEAAPVLDYLHAHGLTLAQIWITHAHGDHTAGIAELKQHFSGCLVYGAEDIPQATHIVREGDSIAWQNHRATVWHTAGHTARHRCYLLNNQHLFTGDTLFSAGCGRVFPDSRPQWLYHSLQRIFRLPDATQLYPAHEYTAANLRFAAHIEPDNPHILAAQQRAQTIPSLPVTLAHEKQINPFLRVHLPAVQQRIRQLTQQTYDSDEDYFVALRELKNRF</sequence>
<dbReference type="EMBL" id="JAEHNZ010000003">
    <property type="protein sequence ID" value="MBK0396707.1"/>
    <property type="molecule type" value="Genomic_DNA"/>
</dbReference>
<dbReference type="Gene3D" id="3.60.15.10">
    <property type="entry name" value="Ribonuclease Z/Hydroxyacylglutathione hydrolase-like"/>
    <property type="match status" value="1"/>
</dbReference>
<organism evidence="9 10">
    <name type="scientific">Kingella bonacorsii</name>
    <dbReference type="NCBI Taxonomy" id="2796361"/>
    <lineage>
        <taxon>Bacteria</taxon>
        <taxon>Pseudomonadati</taxon>
        <taxon>Pseudomonadota</taxon>
        <taxon>Betaproteobacteria</taxon>
        <taxon>Neisseriales</taxon>
        <taxon>Neisseriaceae</taxon>
        <taxon>Kingella</taxon>
    </lineage>
</organism>
<evidence type="ECO:0000256" key="4">
    <source>
        <dbReference type="ARBA" id="ARBA00022723"/>
    </source>
</evidence>
<dbReference type="InterPro" id="IPR017782">
    <property type="entry name" value="Hydroxyacylglutathione_Hdrlase"/>
</dbReference>
<feature type="binding site" evidence="7">
    <location>
        <position position="112"/>
    </location>
    <ligand>
        <name>Zn(2+)</name>
        <dbReference type="ChEBI" id="CHEBI:29105"/>
        <label>1</label>
    </ligand>
</feature>
<evidence type="ECO:0000256" key="6">
    <source>
        <dbReference type="ARBA" id="ARBA00022833"/>
    </source>
</evidence>
<comment type="pathway">
    <text evidence="2 7">Secondary metabolite metabolism; methylglyoxal degradation; (R)-lactate from methylglyoxal: step 2/2.</text>
</comment>
<dbReference type="SMART" id="SM00849">
    <property type="entry name" value="Lactamase_B"/>
    <property type="match status" value="1"/>
</dbReference>
<comment type="function">
    <text evidence="7">Thiolesterase that catalyzes the hydrolysis of S-D-lactoyl-glutathione to form glutathione and D-lactic acid.</text>
</comment>
<gene>
    <name evidence="7 9" type="primary">gloB</name>
    <name evidence="9" type="ORF">JDW22_09025</name>
</gene>
<dbReference type="InterPro" id="IPR050110">
    <property type="entry name" value="Glyoxalase_II_hydrolase"/>
</dbReference>
<comment type="catalytic activity">
    <reaction evidence="1 7">
        <text>an S-(2-hydroxyacyl)glutathione + H2O = a 2-hydroxy carboxylate + glutathione + H(+)</text>
        <dbReference type="Rhea" id="RHEA:21864"/>
        <dbReference type="ChEBI" id="CHEBI:15377"/>
        <dbReference type="ChEBI" id="CHEBI:15378"/>
        <dbReference type="ChEBI" id="CHEBI:57925"/>
        <dbReference type="ChEBI" id="CHEBI:58896"/>
        <dbReference type="ChEBI" id="CHEBI:71261"/>
        <dbReference type="EC" id="3.1.2.6"/>
    </reaction>
</comment>
<evidence type="ECO:0000256" key="1">
    <source>
        <dbReference type="ARBA" id="ARBA00001623"/>
    </source>
</evidence>
<dbReference type="NCBIfam" id="TIGR03413">
    <property type="entry name" value="GSH_gloB"/>
    <property type="match status" value="1"/>
</dbReference>
<dbReference type="RefSeq" id="WP_200522782.1">
    <property type="nucleotide sequence ID" value="NZ_JAEHNZ010000003.1"/>
</dbReference>
<dbReference type="PANTHER" id="PTHR43705:SF1">
    <property type="entry name" value="HYDROXYACYLGLUTATHIONE HYDROLASE GLOB"/>
    <property type="match status" value="1"/>
</dbReference>
<dbReference type="PIRSF" id="PIRSF005457">
    <property type="entry name" value="Glx"/>
    <property type="match status" value="1"/>
</dbReference>
<dbReference type="Pfam" id="PF00753">
    <property type="entry name" value="Lactamase_B"/>
    <property type="match status" value="1"/>
</dbReference>
<keyword evidence="5 7" id="KW-0378">Hydrolase</keyword>
<comment type="similarity">
    <text evidence="3 7">Belongs to the metallo-beta-lactamase superfamily. Glyoxalase II family.</text>
</comment>
<keyword evidence="6 7" id="KW-0862">Zinc</keyword>
<accession>A0ABS1BTU3</accession>
<dbReference type="GO" id="GO:0004416">
    <property type="term" value="F:hydroxyacylglutathione hydrolase activity"/>
    <property type="evidence" value="ECO:0007669"/>
    <property type="project" value="UniProtKB-EC"/>
</dbReference>
<keyword evidence="10" id="KW-1185">Reference proteome</keyword>
<evidence type="ECO:0000313" key="9">
    <source>
        <dbReference type="EMBL" id="MBK0396707.1"/>
    </source>
</evidence>
<protein>
    <recommendedName>
        <fullName evidence="7">Hydroxyacylglutathione hydrolase</fullName>
        <ecNumber evidence="7">3.1.2.6</ecNumber>
    </recommendedName>
    <alternativeName>
        <fullName evidence="7">Glyoxalase II</fullName>
        <shortName evidence="7">Glx II</shortName>
    </alternativeName>
</protein>
<dbReference type="InterPro" id="IPR032282">
    <property type="entry name" value="HAGH_C"/>
</dbReference>
<feature type="binding site" evidence="7">
    <location>
        <position position="62"/>
    </location>
    <ligand>
        <name>Zn(2+)</name>
        <dbReference type="ChEBI" id="CHEBI:29105"/>
        <label>2</label>
    </ligand>
</feature>
<feature type="binding site" evidence="7">
    <location>
        <position position="130"/>
    </location>
    <ligand>
        <name>Zn(2+)</name>
        <dbReference type="ChEBI" id="CHEBI:29105"/>
        <label>1</label>
    </ligand>
</feature>
<evidence type="ECO:0000256" key="2">
    <source>
        <dbReference type="ARBA" id="ARBA00004963"/>
    </source>
</evidence>
<evidence type="ECO:0000256" key="3">
    <source>
        <dbReference type="ARBA" id="ARBA00006759"/>
    </source>
</evidence>